<name>A0A8H7T889_9HELO</name>
<dbReference type="AlphaFoldDB" id="A0A8H7T889"/>
<dbReference type="Proteomes" id="UP000664132">
    <property type="component" value="Unassembled WGS sequence"/>
</dbReference>
<accession>A0A8H7T889</accession>
<gene>
    <name evidence="1" type="ORF">IFR04_012763</name>
</gene>
<dbReference type="EMBL" id="JAFJYH010000281">
    <property type="protein sequence ID" value="KAG4414111.1"/>
    <property type="molecule type" value="Genomic_DNA"/>
</dbReference>
<organism evidence="1 2">
    <name type="scientific">Cadophora malorum</name>
    <dbReference type="NCBI Taxonomy" id="108018"/>
    <lineage>
        <taxon>Eukaryota</taxon>
        <taxon>Fungi</taxon>
        <taxon>Dikarya</taxon>
        <taxon>Ascomycota</taxon>
        <taxon>Pezizomycotina</taxon>
        <taxon>Leotiomycetes</taxon>
        <taxon>Helotiales</taxon>
        <taxon>Ploettnerulaceae</taxon>
        <taxon>Cadophora</taxon>
    </lineage>
</organism>
<evidence type="ECO:0000313" key="2">
    <source>
        <dbReference type="Proteomes" id="UP000664132"/>
    </source>
</evidence>
<keyword evidence="2" id="KW-1185">Reference proteome</keyword>
<reference evidence="1" key="1">
    <citation type="submission" date="2021-02" db="EMBL/GenBank/DDBJ databases">
        <title>Genome sequence Cadophora malorum strain M34.</title>
        <authorList>
            <person name="Stefanovic E."/>
            <person name="Vu D."/>
            <person name="Scully C."/>
            <person name="Dijksterhuis J."/>
            <person name="Roader J."/>
            <person name="Houbraken J."/>
        </authorList>
    </citation>
    <scope>NUCLEOTIDE SEQUENCE</scope>
    <source>
        <strain evidence="1">M34</strain>
    </source>
</reference>
<sequence>MVERALLLRDRIDSFCIEYVDSIYGASAKIRRAVTAEDREFLLTLSRKDWLALAKVASIVKKFFMLTKPVEGSRITFDRGVLSDFKITLKELLAHVRTLRDDYQMKMSIEYPTPSNEYL</sequence>
<protein>
    <submittedName>
        <fullName evidence="1">Uncharacterized protein</fullName>
    </submittedName>
</protein>
<evidence type="ECO:0000313" key="1">
    <source>
        <dbReference type="EMBL" id="KAG4414111.1"/>
    </source>
</evidence>
<proteinExistence type="predicted"/>
<comment type="caution">
    <text evidence="1">The sequence shown here is derived from an EMBL/GenBank/DDBJ whole genome shotgun (WGS) entry which is preliminary data.</text>
</comment>